<dbReference type="Pfam" id="PF00141">
    <property type="entry name" value="peroxidase"/>
    <property type="match status" value="1"/>
</dbReference>
<evidence type="ECO:0000256" key="4">
    <source>
        <dbReference type="ARBA" id="ARBA00012313"/>
    </source>
</evidence>
<dbReference type="CDD" id="cd00693">
    <property type="entry name" value="secretory_peroxidase"/>
    <property type="match status" value="1"/>
</dbReference>
<feature type="disulfide bond" evidence="19">
    <location>
        <begin position="205"/>
        <end position="237"/>
    </location>
</feature>
<evidence type="ECO:0000256" key="1">
    <source>
        <dbReference type="ARBA" id="ARBA00000189"/>
    </source>
</evidence>
<feature type="domain" description="Plant heme peroxidase family profile" evidence="21">
    <location>
        <begin position="13"/>
        <end position="330"/>
    </location>
</feature>
<dbReference type="EC" id="1.11.1.7" evidence="4 20"/>
<dbReference type="KEGG" id="mnt:21399341"/>
<evidence type="ECO:0000256" key="15">
    <source>
        <dbReference type="PIRSR" id="PIRSR600823-1"/>
    </source>
</evidence>
<dbReference type="InterPro" id="IPR019794">
    <property type="entry name" value="Peroxidases_AS"/>
</dbReference>
<dbReference type="InterPro" id="IPR033905">
    <property type="entry name" value="Secretory_peroxidase"/>
</dbReference>
<evidence type="ECO:0000313" key="23">
    <source>
        <dbReference type="Proteomes" id="UP000030645"/>
    </source>
</evidence>
<dbReference type="GO" id="GO:0140825">
    <property type="term" value="F:lactoperoxidase activity"/>
    <property type="evidence" value="ECO:0007669"/>
    <property type="project" value="UniProtKB-EC"/>
</dbReference>
<keyword evidence="13 19" id="KW-1015">Disulfide bond</keyword>
<evidence type="ECO:0000256" key="8">
    <source>
        <dbReference type="ARBA" id="ARBA00022723"/>
    </source>
</evidence>
<feature type="site" description="Transition state stabilizer" evidence="18">
    <location>
        <position position="65"/>
    </location>
</feature>
<evidence type="ECO:0000256" key="11">
    <source>
        <dbReference type="ARBA" id="ARBA00023002"/>
    </source>
</evidence>
<keyword evidence="12 17" id="KW-0408">Iron</keyword>
<dbReference type="InterPro" id="IPR002016">
    <property type="entry name" value="Haem_peroxidase"/>
</dbReference>
<evidence type="ECO:0000256" key="10">
    <source>
        <dbReference type="ARBA" id="ARBA00022837"/>
    </source>
</evidence>
<dbReference type="PROSITE" id="PS50873">
    <property type="entry name" value="PEROXIDASE_4"/>
    <property type="match status" value="1"/>
</dbReference>
<comment type="cofactor">
    <cofactor evidence="17 20">
        <name>Ca(2+)</name>
        <dbReference type="ChEBI" id="CHEBI:29108"/>
    </cofactor>
    <text evidence="17 20">Binds 2 calcium ions per subunit.</text>
</comment>
<sequence length="331" mass="37095">MSLAASQYCSAQDLQVGFYANKCIERSGFLGIFSRKYDVERIVADKVRDAYYSSKYRNIVPALLRLQFHDCFVYGCDASILLDGPETEKNAPPNLSVRGYDLIDDIKDEIEKICPGIVSCADIIAMATRDAISLAALRSSREEPFRYDVETGRRDGIVSRGSDIVDLPPPTATASNSIKAFQKKGLTATDMVYLLGGHSVGVTHCNVIEDRLSNFNDTGRPDSTMNQDLVESLNEYCARNPTGQVSLDQGTPSIVDNSFYKQSLYWNKGILKVDQDIVFNEETRRTVVELARDTYKQFNVKFWQAMVKLQRVGVLTYPQGEIRQSCARRVS</sequence>
<keyword evidence="10 17" id="KW-0106">Calcium</keyword>
<dbReference type="EMBL" id="KE345044">
    <property type="protein sequence ID" value="EXB91219.1"/>
    <property type="molecule type" value="Genomic_DNA"/>
</dbReference>
<feature type="binding site" description="axial binding residue" evidence="17">
    <location>
        <position position="198"/>
    </location>
    <ligand>
        <name>heme b</name>
        <dbReference type="ChEBI" id="CHEBI:60344"/>
    </ligand>
    <ligandPart>
        <name>Fe</name>
        <dbReference type="ChEBI" id="CHEBI:18248"/>
    </ligandPart>
</feature>
<dbReference type="Gene3D" id="1.10.420.10">
    <property type="entry name" value="Peroxidase, domain 2"/>
    <property type="match status" value="1"/>
</dbReference>
<dbReference type="PROSITE" id="PS00435">
    <property type="entry name" value="PEROXIDASE_1"/>
    <property type="match status" value="1"/>
</dbReference>
<feature type="binding site" evidence="17">
    <location>
        <position position="248"/>
    </location>
    <ligand>
        <name>Ca(2+)</name>
        <dbReference type="ChEBI" id="CHEBI:29108"/>
        <label>2</label>
    </ligand>
</feature>
<comment type="similarity">
    <text evidence="20">Belongs to the peroxidase family. Classical plant (class III) peroxidase subfamily.</text>
</comment>
<feature type="binding site" evidence="17">
    <location>
        <position position="88"/>
    </location>
    <ligand>
        <name>Ca(2+)</name>
        <dbReference type="ChEBI" id="CHEBI:29108"/>
        <label>1</label>
    </ligand>
</feature>
<evidence type="ECO:0000256" key="20">
    <source>
        <dbReference type="RuleBase" id="RU362060"/>
    </source>
</evidence>
<evidence type="ECO:0000256" key="14">
    <source>
        <dbReference type="ARBA" id="ARBA00023324"/>
    </source>
</evidence>
<dbReference type="Gene3D" id="1.10.520.10">
    <property type="match status" value="1"/>
</dbReference>
<feature type="disulfide bond" evidence="19">
    <location>
        <begin position="71"/>
        <end position="76"/>
    </location>
</feature>
<keyword evidence="6 20" id="KW-0575">Peroxidase</keyword>
<dbReference type="PANTHER" id="PTHR31517:SF59">
    <property type="entry name" value="PEROXIDASE"/>
    <property type="match status" value="1"/>
</dbReference>
<keyword evidence="14 20" id="KW-0376">Hydrogen peroxide</keyword>
<comment type="subcellular location">
    <subcellularLocation>
        <location evidence="20">Secreted</location>
    </subcellularLocation>
</comment>
<organism evidence="22 23">
    <name type="scientific">Morus notabilis</name>
    <dbReference type="NCBI Taxonomy" id="981085"/>
    <lineage>
        <taxon>Eukaryota</taxon>
        <taxon>Viridiplantae</taxon>
        <taxon>Streptophyta</taxon>
        <taxon>Embryophyta</taxon>
        <taxon>Tracheophyta</taxon>
        <taxon>Spermatophyta</taxon>
        <taxon>Magnoliopsida</taxon>
        <taxon>eudicotyledons</taxon>
        <taxon>Gunneridae</taxon>
        <taxon>Pentapetalae</taxon>
        <taxon>rosids</taxon>
        <taxon>fabids</taxon>
        <taxon>Rosales</taxon>
        <taxon>Moraceae</taxon>
        <taxon>Moreae</taxon>
        <taxon>Morus</taxon>
    </lineage>
</organism>
<dbReference type="FunFam" id="1.10.420.10:FF:000007">
    <property type="entry name" value="Peroxidase"/>
    <property type="match status" value="1"/>
</dbReference>
<keyword evidence="23" id="KW-1185">Reference proteome</keyword>
<evidence type="ECO:0000256" key="7">
    <source>
        <dbReference type="ARBA" id="ARBA00022617"/>
    </source>
</evidence>
<feature type="binding site" evidence="16">
    <location>
        <position position="168"/>
    </location>
    <ligand>
        <name>substrate</name>
    </ligand>
</feature>
<dbReference type="PANTHER" id="PTHR31517">
    <property type="match status" value="1"/>
</dbReference>
<dbReference type="GO" id="GO:0006979">
    <property type="term" value="P:response to oxidative stress"/>
    <property type="evidence" value="ECO:0007669"/>
    <property type="project" value="UniProtKB-UniRule"/>
</dbReference>
<feature type="disulfide bond" evidence="19">
    <location>
        <begin position="23"/>
        <end position="114"/>
    </location>
</feature>
<dbReference type="PRINTS" id="PR00458">
    <property type="entry name" value="PEROXIDASE"/>
</dbReference>
<dbReference type="OrthoDB" id="2113341at2759"/>
<dbReference type="GO" id="GO:0042744">
    <property type="term" value="P:hydrogen peroxide catabolic process"/>
    <property type="evidence" value="ECO:0007669"/>
    <property type="project" value="UniProtKB-KW"/>
</dbReference>
<keyword evidence="9" id="KW-0732">Signal</keyword>
<dbReference type="GO" id="GO:0005576">
    <property type="term" value="C:extracellular region"/>
    <property type="evidence" value="ECO:0007669"/>
    <property type="project" value="UniProtKB-SubCell"/>
</dbReference>
<dbReference type="PRINTS" id="PR00461">
    <property type="entry name" value="PLPEROXIDASE"/>
</dbReference>
<comment type="cofactor">
    <cofactor evidence="17 20">
        <name>heme b</name>
        <dbReference type="ChEBI" id="CHEBI:60344"/>
    </cofactor>
    <text evidence="17 20">Binds 1 heme b (iron(II)-protoporphyrin IX) group per subunit.</text>
</comment>
<evidence type="ECO:0000256" key="17">
    <source>
        <dbReference type="PIRSR" id="PIRSR600823-3"/>
    </source>
</evidence>
<dbReference type="eggNOG" id="ENOG502QPI1">
    <property type="taxonomic scope" value="Eukaryota"/>
</dbReference>
<feature type="binding site" evidence="17">
    <location>
        <position position="73"/>
    </location>
    <ligand>
        <name>Ca(2+)</name>
        <dbReference type="ChEBI" id="CHEBI:29108"/>
        <label>1</label>
    </ligand>
</feature>
<keyword evidence="8 17" id="KW-0479">Metal-binding</keyword>
<dbReference type="Proteomes" id="UP000030645">
    <property type="component" value="Unassembled WGS sequence"/>
</dbReference>
<feature type="binding site" evidence="17">
    <location>
        <position position="79"/>
    </location>
    <ligand>
        <name>Ca(2+)</name>
        <dbReference type="ChEBI" id="CHEBI:29108"/>
        <label>1</label>
    </ligand>
</feature>
<dbReference type="GO" id="GO:0046872">
    <property type="term" value="F:metal ion binding"/>
    <property type="evidence" value="ECO:0007669"/>
    <property type="project" value="UniProtKB-UniRule"/>
</dbReference>
<keyword evidence="11 20" id="KW-0560">Oxidoreductase</keyword>
<proteinExistence type="inferred from homology"/>
<feature type="binding site" evidence="17">
    <location>
        <position position="251"/>
    </location>
    <ligand>
        <name>Ca(2+)</name>
        <dbReference type="ChEBI" id="CHEBI:29108"/>
        <label>2</label>
    </ligand>
</feature>
<evidence type="ECO:0000256" key="12">
    <source>
        <dbReference type="ARBA" id="ARBA00023004"/>
    </source>
</evidence>
<dbReference type="InterPro" id="IPR019793">
    <property type="entry name" value="Peroxidases_heam-ligand_BS"/>
</dbReference>
<keyword evidence="7 20" id="KW-0349">Heme</keyword>
<evidence type="ECO:0000256" key="2">
    <source>
        <dbReference type="ARBA" id="ARBA00002322"/>
    </source>
</evidence>
<feature type="active site" description="Proton acceptor" evidence="15">
    <location>
        <position position="69"/>
    </location>
</feature>
<feature type="disulfide bond" evidence="19">
    <location>
        <begin position="120"/>
        <end position="326"/>
    </location>
</feature>
<evidence type="ECO:0000256" key="19">
    <source>
        <dbReference type="PIRSR" id="PIRSR600823-5"/>
    </source>
</evidence>
<dbReference type="GO" id="GO:0020037">
    <property type="term" value="F:heme binding"/>
    <property type="evidence" value="ECO:0007669"/>
    <property type="project" value="UniProtKB-UniRule"/>
</dbReference>
<reference evidence="23" key="1">
    <citation type="submission" date="2013-01" db="EMBL/GenBank/DDBJ databases">
        <title>Draft Genome Sequence of a Mulberry Tree, Morus notabilis C.K. Schneid.</title>
        <authorList>
            <person name="He N."/>
            <person name="Zhao S."/>
        </authorList>
    </citation>
    <scope>NUCLEOTIDE SEQUENCE</scope>
</reference>
<feature type="binding site" evidence="17">
    <location>
        <position position="75"/>
    </location>
    <ligand>
        <name>Ca(2+)</name>
        <dbReference type="ChEBI" id="CHEBI:29108"/>
        <label>1</label>
    </ligand>
</feature>
<evidence type="ECO:0000256" key="13">
    <source>
        <dbReference type="ARBA" id="ARBA00023157"/>
    </source>
</evidence>
<dbReference type="PROSITE" id="PS00436">
    <property type="entry name" value="PEROXIDASE_2"/>
    <property type="match status" value="1"/>
</dbReference>
<evidence type="ECO:0000256" key="16">
    <source>
        <dbReference type="PIRSR" id="PIRSR600823-2"/>
    </source>
</evidence>
<evidence type="ECO:0000313" key="22">
    <source>
        <dbReference type="EMBL" id="EXB91219.1"/>
    </source>
</evidence>
<evidence type="ECO:0000256" key="3">
    <source>
        <dbReference type="ARBA" id="ARBA00006873"/>
    </source>
</evidence>
<comment type="similarity">
    <text evidence="3">Belongs to the peroxidase family. Ascorbate peroxidase subfamily.</text>
</comment>
<comment type="catalytic activity">
    <reaction evidence="1 20">
        <text>2 a phenolic donor + H2O2 = 2 a phenolic radical donor + 2 H2O</text>
        <dbReference type="Rhea" id="RHEA:56136"/>
        <dbReference type="ChEBI" id="CHEBI:15377"/>
        <dbReference type="ChEBI" id="CHEBI:16240"/>
        <dbReference type="ChEBI" id="CHEBI:139520"/>
        <dbReference type="ChEBI" id="CHEBI:139521"/>
        <dbReference type="EC" id="1.11.1.7"/>
    </reaction>
</comment>
<evidence type="ECO:0000256" key="9">
    <source>
        <dbReference type="ARBA" id="ARBA00022729"/>
    </source>
</evidence>
<dbReference type="AlphaFoldDB" id="W9RSH4"/>
<evidence type="ECO:0000256" key="6">
    <source>
        <dbReference type="ARBA" id="ARBA00022559"/>
    </source>
</evidence>
<feature type="binding site" evidence="17">
    <location>
        <position position="70"/>
    </location>
    <ligand>
        <name>Ca(2+)</name>
        <dbReference type="ChEBI" id="CHEBI:29108"/>
        <label>1</label>
    </ligand>
</feature>
<feature type="binding site" evidence="17">
    <location>
        <position position="77"/>
    </location>
    <ligand>
        <name>Ca(2+)</name>
        <dbReference type="ChEBI" id="CHEBI:29108"/>
        <label>1</label>
    </ligand>
</feature>
<evidence type="ECO:0000259" key="21">
    <source>
        <dbReference type="PROSITE" id="PS50873"/>
    </source>
</evidence>
<protein>
    <recommendedName>
        <fullName evidence="4 20">Peroxidase</fullName>
        <ecNumber evidence="4 20">1.11.1.7</ecNumber>
    </recommendedName>
</protein>
<feature type="binding site" evidence="17">
    <location>
        <position position="256"/>
    </location>
    <ligand>
        <name>Ca(2+)</name>
        <dbReference type="ChEBI" id="CHEBI:29108"/>
        <label>2</label>
    </ligand>
</feature>
<name>W9RSH4_9ROSA</name>
<dbReference type="SUPFAM" id="SSF48113">
    <property type="entry name" value="Heme-dependent peroxidases"/>
    <property type="match status" value="1"/>
</dbReference>
<dbReference type="InterPro" id="IPR000823">
    <property type="entry name" value="Peroxidase_pln"/>
</dbReference>
<dbReference type="InterPro" id="IPR010255">
    <property type="entry name" value="Haem_peroxidase_sf"/>
</dbReference>
<comment type="function">
    <text evidence="2">Removal of H(2)O(2), oxidation of toxic reductants, biosynthesis and degradation of lignin, suberization, auxin catabolism, response to environmental stresses such as wounding, pathogen attack and oxidative stress. These functions might be dependent on each isozyme/isoform in each plant tissue.</text>
</comment>
<dbReference type="STRING" id="981085.W9RSH4"/>
<gene>
    <name evidence="22" type="ORF">L484_016289</name>
</gene>
<keyword evidence="5 20" id="KW-0964">Secreted</keyword>
<accession>W9RSH4</accession>
<evidence type="ECO:0000256" key="5">
    <source>
        <dbReference type="ARBA" id="ARBA00022525"/>
    </source>
</evidence>
<evidence type="ECO:0000256" key="18">
    <source>
        <dbReference type="PIRSR" id="PIRSR600823-4"/>
    </source>
</evidence>